<dbReference type="PANTHER" id="PTHR10138">
    <property type="entry name" value="TRYPTOPHAN 2,3-DIOXYGENASE"/>
    <property type="match status" value="1"/>
</dbReference>
<evidence type="ECO:0000313" key="3">
    <source>
        <dbReference type="WBParaSite" id="HPBE_0001331701-mRNA-1"/>
    </source>
</evidence>
<dbReference type="GO" id="GO:0020037">
    <property type="term" value="F:heme binding"/>
    <property type="evidence" value="ECO:0007669"/>
    <property type="project" value="InterPro"/>
</dbReference>
<protein>
    <submittedName>
        <fullName evidence="3">Cullin domain-containing protein</fullName>
    </submittedName>
</protein>
<dbReference type="Gene3D" id="1.20.58.480">
    <property type="match status" value="1"/>
</dbReference>
<gene>
    <name evidence="1" type="ORF">HPBE_LOCUS13318</name>
</gene>
<dbReference type="Pfam" id="PF03301">
    <property type="entry name" value="Trp_dioxygenase"/>
    <property type="match status" value="1"/>
</dbReference>
<reference evidence="1 2" key="1">
    <citation type="submission" date="2018-11" db="EMBL/GenBank/DDBJ databases">
        <authorList>
            <consortium name="Pathogen Informatics"/>
        </authorList>
    </citation>
    <scope>NUCLEOTIDE SEQUENCE [LARGE SCALE GENOMIC DNA]</scope>
</reference>
<dbReference type="WBParaSite" id="HPBE_0001331701-mRNA-1">
    <property type="protein sequence ID" value="HPBE_0001331701-mRNA-1"/>
    <property type="gene ID" value="HPBE_0001331701"/>
</dbReference>
<keyword evidence="2" id="KW-1185">Reference proteome</keyword>
<dbReference type="GO" id="GO:0019441">
    <property type="term" value="P:L-tryptophan catabolic process to kynurenine"/>
    <property type="evidence" value="ECO:0007669"/>
    <property type="project" value="InterPro"/>
</dbReference>
<dbReference type="AlphaFoldDB" id="A0A183FXM6"/>
<organism evidence="2 3">
    <name type="scientific">Heligmosomoides polygyrus</name>
    <name type="common">Parasitic roundworm</name>
    <dbReference type="NCBI Taxonomy" id="6339"/>
    <lineage>
        <taxon>Eukaryota</taxon>
        <taxon>Metazoa</taxon>
        <taxon>Ecdysozoa</taxon>
        <taxon>Nematoda</taxon>
        <taxon>Chromadorea</taxon>
        <taxon>Rhabditida</taxon>
        <taxon>Rhabditina</taxon>
        <taxon>Rhabditomorpha</taxon>
        <taxon>Strongyloidea</taxon>
        <taxon>Heligmosomidae</taxon>
        <taxon>Heligmosomoides</taxon>
    </lineage>
</organism>
<evidence type="ECO:0000313" key="2">
    <source>
        <dbReference type="Proteomes" id="UP000050761"/>
    </source>
</evidence>
<proteinExistence type="predicted"/>
<name>A0A183FXM6_HELPZ</name>
<dbReference type="GO" id="GO:0019442">
    <property type="term" value="P:L-tryptophan catabolic process to acetyl-CoA"/>
    <property type="evidence" value="ECO:0007669"/>
    <property type="project" value="TreeGrafter"/>
</dbReference>
<dbReference type="Proteomes" id="UP000050761">
    <property type="component" value="Unassembled WGS sequence"/>
</dbReference>
<accession>A0A3P8D5E5</accession>
<dbReference type="InterPro" id="IPR004981">
    <property type="entry name" value="Trp_2_3_dOase"/>
</dbReference>
<dbReference type="OrthoDB" id="447477at2759"/>
<dbReference type="PANTHER" id="PTHR10138:SF0">
    <property type="entry name" value="TRYPTOPHAN 2,3-DIOXYGENASE"/>
    <property type="match status" value="1"/>
</dbReference>
<sequence length="174" mass="20195">MLENKMGVRSERRIKYNAQHYKNVFLEEREVKAVEQSEVEPSLLNLVQSWLERTPGLKQATVDGEVEEGFWPRYERAVKRYLSDLYDEAMKEGLPQNVQDQLLAEYYKTKDSFATILCPKLHAQQILNGTRLLSHDAMKGALMIFFYRYSHPNRLQTVKISLCTAKIATLNLAP</sequence>
<evidence type="ECO:0000313" key="1">
    <source>
        <dbReference type="EMBL" id="VDO95718.1"/>
    </source>
</evidence>
<dbReference type="EMBL" id="UZAH01027867">
    <property type="protein sequence ID" value="VDO95718.1"/>
    <property type="molecule type" value="Genomic_DNA"/>
</dbReference>
<dbReference type="GO" id="GO:0004833">
    <property type="term" value="F:L-tryptophan 2,3-dioxygenase activity"/>
    <property type="evidence" value="ECO:0007669"/>
    <property type="project" value="InterPro"/>
</dbReference>
<accession>A0A183FXM6</accession>
<reference evidence="3" key="2">
    <citation type="submission" date="2019-09" db="UniProtKB">
        <authorList>
            <consortium name="WormBaseParasite"/>
        </authorList>
    </citation>
    <scope>IDENTIFICATION</scope>
</reference>